<name>A0A6A7BFP6_9PLEO</name>
<keyword evidence="2" id="KW-1185">Reference proteome</keyword>
<sequence length="170" mass="17597">MPATVSTARIVVSRRCVCAQVVLRQAAAEARLPWASGLRSSPCIAPAQVALLLAAFHGPSTRLPRQACAATLAAAGTAEHGARSTEQRVLNRSRRVGGRAAVLHPQSVSPNTAQRRPVRPAGPLPGALVWVCIFICAPGRHTCLVRHGRTAPAALPATSGDAAGAVMVKL</sequence>
<reference evidence="1" key="1">
    <citation type="submission" date="2020-01" db="EMBL/GenBank/DDBJ databases">
        <authorList>
            <consortium name="DOE Joint Genome Institute"/>
            <person name="Haridas S."/>
            <person name="Albert R."/>
            <person name="Binder M."/>
            <person name="Bloem J."/>
            <person name="Labutti K."/>
            <person name="Salamov A."/>
            <person name="Andreopoulos B."/>
            <person name="Baker S.E."/>
            <person name="Barry K."/>
            <person name="Bills G."/>
            <person name="Bluhm B.H."/>
            <person name="Cannon C."/>
            <person name="Castanera R."/>
            <person name="Culley D.E."/>
            <person name="Daum C."/>
            <person name="Ezra D."/>
            <person name="Gonzalez J.B."/>
            <person name="Henrissat B."/>
            <person name="Kuo A."/>
            <person name="Liang C."/>
            <person name="Lipzen A."/>
            <person name="Lutzoni F."/>
            <person name="Magnuson J."/>
            <person name="Mondo S."/>
            <person name="Nolan M."/>
            <person name="Ohm R."/>
            <person name="Pangilinan J."/>
            <person name="Park H.-J."/>
            <person name="Ramirez L."/>
            <person name="Alfaro M."/>
            <person name="Sun H."/>
            <person name="Tritt A."/>
            <person name="Yoshinaga Y."/>
            <person name="Zwiers L.-H."/>
            <person name="Turgeon B.G."/>
            <person name="Goodwin S.B."/>
            <person name="Spatafora J.W."/>
            <person name="Crous P.W."/>
            <person name="Grigoriev I.V."/>
        </authorList>
    </citation>
    <scope>NUCLEOTIDE SEQUENCE</scope>
    <source>
        <strain evidence="1">IPT5</strain>
    </source>
</reference>
<accession>A0A6A7BFP6</accession>
<dbReference type="Proteomes" id="UP000799423">
    <property type="component" value="Unassembled WGS sequence"/>
</dbReference>
<proteinExistence type="predicted"/>
<protein>
    <submittedName>
        <fullName evidence="1">Uncharacterized protein</fullName>
    </submittedName>
</protein>
<dbReference type="EMBL" id="MU006296">
    <property type="protein sequence ID" value="KAF2853315.1"/>
    <property type="molecule type" value="Genomic_DNA"/>
</dbReference>
<gene>
    <name evidence="1" type="ORF">T440DRAFT_323663</name>
</gene>
<evidence type="ECO:0000313" key="1">
    <source>
        <dbReference type="EMBL" id="KAF2853315.1"/>
    </source>
</evidence>
<dbReference type="AlphaFoldDB" id="A0A6A7BFP6"/>
<organism evidence="1 2">
    <name type="scientific">Plenodomus tracheiphilus IPT5</name>
    <dbReference type="NCBI Taxonomy" id="1408161"/>
    <lineage>
        <taxon>Eukaryota</taxon>
        <taxon>Fungi</taxon>
        <taxon>Dikarya</taxon>
        <taxon>Ascomycota</taxon>
        <taxon>Pezizomycotina</taxon>
        <taxon>Dothideomycetes</taxon>
        <taxon>Pleosporomycetidae</taxon>
        <taxon>Pleosporales</taxon>
        <taxon>Pleosporineae</taxon>
        <taxon>Leptosphaeriaceae</taxon>
        <taxon>Plenodomus</taxon>
    </lineage>
</organism>
<evidence type="ECO:0000313" key="2">
    <source>
        <dbReference type="Proteomes" id="UP000799423"/>
    </source>
</evidence>